<name>A0A9P9I9V1_9PLEO</name>
<dbReference type="AlphaFoldDB" id="A0A9P9I9V1"/>
<comment type="caution">
    <text evidence="1">The sequence shown here is derived from an EMBL/GenBank/DDBJ whole genome shotgun (WGS) entry which is preliminary data.</text>
</comment>
<dbReference type="OrthoDB" id="1577640at2759"/>
<gene>
    <name evidence="1" type="ORF">B0J11DRAFT_512073</name>
</gene>
<dbReference type="Gene3D" id="3.40.50.1580">
    <property type="entry name" value="Nucleoside phosphorylase domain"/>
    <property type="match status" value="1"/>
</dbReference>
<dbReference type="Proteomes" id="UP000700596">
    <property type="component" value="Unassembled WGS sequence"/>
</dbReference>
<dbReference type="EMBL" id="JAGMWT010000023">
    <property type="protein sequence ID" value="KAH7111830.1"/>
    <property type="molecule type" value="Genomic_DNA"/>
</dbReference>
<organism evidence="1 2">
    <name type="scientific">Dendryphion nanum</name>
    <dbReference type="NCBI Taxonomy" id="256645"/>
    <lineage>
        <taxon>Eukaryota</taxon>
        <taxon>Fungi</taxon>
        <taxon>Dikarya</taxon>
        <taxon>Ascomycota</taxon>
        <taxon>Pezizomycotina</taxon>
        <taxon>Dothideomycetes</taxon>
        <taxon>Pleosporomycetidae</taxon>
        <taxon>Pleosporales</taxon>
        <taxon>Torulaceae</taxon>
        <taxon>Dendryphion</taxon>
    </lineage>
</organism>
<evidence type="ECO:0000313" key="1">
    <source>
        <dbReference type="EMBL" id="KAH7111830.1"/>
    </source>
</evidence>
<sequence length="122" mass="13275">MLDEEHADLQEEDENTYALGTMSGHNFAIVCLPANHIGNNLVAAVAMQMRRRSCQSDKILNGVVQDDFGKTVPSGFERMGALKAAPLGVTSNSTVKIQQFAYASSRDAACARRYFMLPPHTG</sequence>
<dbReference type="GO" id="GO:0009116">
    <property type="term" value="P:nucleoside metabolic process"/>
    <property type="evidence" value="ECO:0007669"/>
    <property type="project" value="InterPro"/>
</dbReference>
<evidence type="ECO:0000313" key="2">
    <source>
        <dbReference type="Proteomes" id="UP000700596"/>
    </source>
</evidence>
<accession>A0A9P9I9V1</accession>
<reference evidence="1" key="1">
    <citation type="journal article" date="2021" name="Nat. Commun.">
        <title>Genetic determinants of endophytism in the Arabidopsis root mycobiome.</title>
        <authorList>
            <person name="Mesny F."/>
            <person name="Miyauchi S."/>
            <person name="Thiergart T."/>
            <person name="Pickel B."/>
            <person name="Atanasova L."/>
            <person name="Karlsson M."/>
            <person name="Huettel B."/>
            <person name="Barry K.W."/>
            <person name="Haridas S."/>
            <person name="Chen C."/>
            <person name="Bauer D."/>
            <person name="Andreopoulos W."/>
            <person name="Pangilinan J."/>
            <person name="LaButti K."/>
            <person name="Riley R."/>
            <person name="Lipzen A."/>
            <person name="Clum A."/>
            <person name="Drula E."/>
            <person name="Henrissat B."/>
            <person name="Kohler A."/>
            <person name="Grigoriev I.V."/>
            <person name="Martin F.M."/>
            <person name="Hacquard S."/>
        </authorList>
    </citation>
    <scope>NUCLEOTIDE SEQUENCE</scope>
    <source>
        <strain evidence="1">MPI-CAGE-CH-0243</strain>
    </source>
</reference>
<dbReference type="GO" id="GO:0003824">
    <property type="term" value="F:catalytic activity"/>
    <property type="evidence" value="ECO:0007669"/>
    <property type="project" value="InterPro"/>
</dbReference>
<protein>
    <submittedName>
        <fullName evidence="1">Uncharacterized protein</fullName>
    </submittedName>
</protein>
<dbReference type="InterPro" id="IPR035994">
    <property type="entry name" value="Nucleoside_phosphorylase_sf"/>
</dbReference>
<keyword evidence="2" id="KW-1185">Reference proteome</keyword>
<proteinExistence type="predicted"/>